<dbReference type="Pfam" id="PF02213">
    <property type="entry name" value="GYF"/>
    <property type="match status" value="1"/>
</dbReference>
<dbReference type="SUPFAM" id="SSF55277">
    <property type="entry name" value="GYF domain"/>
    <property type="match status" value="1"/>
</dbReference>
<dbReference type="SMART" id="SM00444">
    <property type="entry name" value="GYF"/>
    <property type="match status" value="1"/>
</dbReference>
<evidence type="ECO:0000313" key="2">
    <source>
        <dbReference type="EMBL" id="TVU38907.1"/>
    </source>
</evidence>
<dbReference type="Gene3D" id="1.20.1280.50">
    <property type="match status" value="1"/>
</dbReference>
<dbReference type="PANTHER" id="PTHR32133">
    <property type="entry name" value="OS07G0120400 PROTEIN"/>
    <property type="match status" value="1"/>
</dbReference>
<dbReference type="Pfam" id="PF00646">
    <property type="entry name" value="F-box"/>
    <property type="match status" value="1"/>
</dbReference>
<proteinExistence type="predicted"/>
<dbReference type="Gene3D" id="3.30.1490.40">
    <property type="match status" value="1"/>
</dbReference>
<dbReference type="Pfam" id="PF23635">
    <property type="entry name" value="Beta-prop_AT5G49610-like"/>
    <property type="match status" value="1"/>
</dbReference>
<dbReference type="InterPro" id="IPR001810">
    <property type="entry name" value="F-box_dom"/>
</dbReference>
<evidence type="ECO:0000313" key="3">
    <source>
        <dbReference type="Proteomes" id="UP000324897"/>
    </source>
</evidence>
<dbReference type="EMBL" id="RWGY01000007">
    <property type="protein sequence ID" value="TVU38907.1"/>
    <property type="molecule type" value="Genomic_DNA"/>
</dbReference>
<feature type="domain" description="GYF" evidence="1">
    <location>
        <begin position="434"/>
        <end position="484"/>
    </location>
</feature>
<feature type="non-terminal residue" evidence="2">
    <location>
        <position position="1"/>
    </location>
</feature>
<dbReference type="AlphaFoldDB" id="A0A5J9VTE1"/>
<dbReference type="PANTHER" id="PTHR32133:SF134">
    <property type="entry name" value="OS05G0320100 PROTEIN"/>
    <property type="match status" value="1"/>
</dbReference>
<dbReference type="Gramene" id="TVU38907">
    <property type="protein sequence ID" value="TVU38907"/>
    <property type="gene ID" value="EJB05_12303"/>
</dbReference>
<dbReference type="SUPFAM" id="SSF81383">
    <property type="entry name" value="F-box domain"/>
    <property type="match status" value="1"/>
</dbReference>
<gene>
    <name evidence="2" type="ORF">EJB05_12303</name>
</gene>
<organism evidence="2 3">
    <name type="scientific">Eragrostis curvula</name>
    <name type="common">weeping love grass</name>
    <dbReference type="NCBI Taxonomy" id="38414"/>
    <lineage>
        <taxon>Eukaryota</taxon>
        <taxon>Viridiplantae</taxon>
        <taxon>Streptophyta</taxon>
        <taxon>Embryophyta</taxon>
        <taxon>Tracheophyta</taxon>
        <taxon>Spermatophyta</taxon>
        <taxon>Magnoliopsida</taxon>
        <taxon>Liliopsida</taxon>
        <taxon>Poales</taxon>
        <taxon>Poaceae</taxon>
        <taxon>PACMAD clade</taxon>
        <taxon>Chloridoideae</taxon>
        <taxon>Eragrostideae</taxon>
        <taxon>Eragrostidinae</taxon>
        <taxon>Eragrostis</taxon>
    </lineage>
</organism>
<reference evidence="2 3" key="1">
    <citation type="journal article" date="2019" name="Sci. Rep.">
        <title>A high-quality genome of Eragrostis curvula grass provides insights into Poaceae evolution and supports new strategies to enhance forage quality.</title>
        <authorList>
            <person name="Carballo J."/>
            <person name="Santos B.A.C.M."/>
            <person name="Zappacosta D."/>
            <person name="Garbus I."/>
            <person name="Selva J.P."/>
            <person name="Gallo C.A."/>
            <person name="Diaz A."/>
            <person name="Albertini E."/>
            <person name="Caccamo M."/>
            <person name="Echenique V."/>
        </authorList>
    </citation>
    <scope>NUCLEOTIDE SEQUENCE [LARGE SCALE GENOMIC DNA]</scope>
    <source>
        <strain evidence="3">cv. Victoria</strain>
        <tissue evidence="2">Leaf</tissue>
    </source>
</reference>
<evidence type="ECO:0000259" key="1">
    <source>
        <dbReference type="PROSITE" id="PS50829"/>
    </source>
</evidence>
<dbReference type="PROSITE" id="PS50829">
    <property type="entry name" value="GYF"/>
    <property type="match status" value="1"/>
</dbReference>
<keyword evidence="3" id="KW-1185">Reference proteome</keyword>
<protein>
    <recommendedName>
        <fullName evidence="1">GYF domain-containing protein</fullName>
    </recommendedName>
</protein>
<name>A0A5J9VTE1_9POAL</name>
<dbReference type="InterPro" id="IPR056594">
    <property type="entry name" value="AT5G49610-like_b-prop"/>
</dbReference>
<dbReference type="OrthoDB" id="6415790at2759"/>
<dbReference type="InterPro" id="IPR035445">
    <property type="entry name" value="GYF-like_dom_sf"/>
</dbReference>
<sequence length="497" mass="55182">MCPDQVVTSRPTLPATTVLSAQINMAEPEPDPIRRRWHHSPVDDDDLLSEILVRLPPWPSTLPHASLVCKRWRLLTSSPHFLRGFRAFHRAAPPLLGVFHNSYLGGSHRRFVSAVDPPDRVPAALFHMPGGLDHQNWSFLDCRHGRALLLGPHPREALVWDPMTGAQHRAPLPPGAGEVSHGAVLCACSHAGDCRSSPFDVVLVWWKQETECRCSRAVAAVYSSGSCVWSEIVSQPFPPTVLPAEGMKKPGTRAGHAIYWLLSSSCILEFDLIRHSLALITAPTRSAKSLYEQCQLVLTEGGGLGLAMAQKLSIMLWKRDNSSSTAGWSLQRSVRLNKCIPVKRGKERAMPSLLGFHEESNTIFVWIDDGVFMIQLGSMLSRMVCQGHSNFVIYPFAGFYTSGLDELNADVQAIGAPGPVADGVLEDFRWQPFTAMWHYTDPVGNVQGPFSLEQLLDWEQHGFFDEGFKVWRTDQTKEQSILLGNAITAWQGFILLD</sequence>
<dbReference type="Proteomes" id="UP000324897">
    <property type="component" value="Chromosome 4"/>
</dbReference>
<dbReference type="InterPro" id="IPR036047">
    <property type="entry name" value="F-box-like_dom_sf"/>
</dbReference>
<comment type="caution">
    <text evidence="2">The sequence shown here is derived from an EMBL/GenBank/DDBJ whole genome shotgun (WGS) entry which is preliminary data.</text>
</comment>
<dbReference type="InterPro" id="IPR003169">
    <property type="entry name" value="GYF"/>
</dbReference>
<accession>A0A5J9VTE1</accession>